<keyword evidence="3" id="KW-1185">Reference proteome</keyword>
<organism evidence="2 3">
    <name type="scientific">Lasiosphaeria hispida</name>
    <dbReference type="NCBI Taxonomy" id="260671"/>
    <lineage>
        <taxon>Eukaryota</taxon>
        <taxon>Fungi</taxon>
        <taxon>Dikarya</taxon>
        <taxon>Ascomycota</taxon>
        <taxon>Pezizomycotina</taxon>
        <taxon>Sordariomycetes</taxon>
        <taxon>Sordariomycetidae</taxon>
        <taxon>Sordariales</taxon>
        <taxon>Lasiosphaeriaceae</taxon>
        <taxon>Lasiosphaeria</taxon>
    </lineage>
</organism>
<evidence type="ECO:0000313" key="3">
    <source>
        <dbReference type="Proteomes" id="UP001275084"/>
    </source>
</evidence>
<keyword evidence="1" id="KW-0472">Membrane</keyword>
<evidence type="ECO:0000256" key="1">
    <source>
        <dbReference type="SAM" id="Phobius"/>
    </source>
</evidence>
<sequence length="160" mass="17798">MRKSMSCSRSTSQARAGVEFSDGGRARCCRVCRRKSTSVERMQSAGKVLMQEDCWRDRVKIWDTRKLRSLWLRATEPRHGLLAVLAIGYAGGTLVTGCAVMGGAAGVGELQRPVWWGWRRAAFLFRLFFLVLLRHLVSSSLSSWGAGDLTSRQMTSGQTP</sequence>
<reference evidence="2" key="2">
    <citation type="submission" date="2023-06" db="EMBL/GenBank/DDBJ databases">
        <authorList>
            <consortium name="Lawrence Berkeley National Laboratory"/>
            <person name="Haridas S."/>
            <person name="Hensen N."/>
            <person name="Bonometti L."/>
            <person name="Westerberg I."/>
            <person name="Brannstrom I.O."/>
            <person name="Guillou S."/>
            <person name="Cros-Aarteil S."/>
            <person name="Calhoun S."/>
            <person name="Kuo A."/>
            <person name="Mondo S."/>
            <person name="Pangilinan J."/>
            <person name="Riley R."/>
            <person name="Labutti K."/>
            <person name="Andreopoulos B."/>
            <person name="Lipzen A."/>
            <person name="Chen C."/>
            <person name="Yanf M."/>
            <person name="Daum C."/>
            <person name="Ng V."/>
            <person name="Clum A."/>
            <person name="Steindorff A."/>
            <person name="Ohm R."/>
            <person name="Martin F."/>
            <person name="Silar P."/>
            <person name="Natvig D."/>
            <person name="Lalanne C."/>
            <person name="Gautier V."/>
            <person name="Ament-Velasquez S.L."/>
            <person name="Kruys A."/>
            <person name="Hutchinson M.I."/>
            <person name="Powell A.J."/>
            <person name="Barry K."/>
            <person name="Miller A.N."/>
            <person name="Grigoriev I.V."/>
            <person name="Debuchy R."/>
            <person name="Gladieux P."/>
            <person name="Thoren M.H."/>
            <person name="Johannesson H."/>
        </authorList>
    </citation>
    <scope>NUCLEOTIDE SEQUENCE</scope>
    <source>
        <strain evidence="2">CBS 955.72</strain>
    </source>
</reference>
<proteinExistence type="predicted"/>
<feature type="transmembrane region" description="Helical" evidence="1">
    <location>
        <begin position="117"/>
        <end position="137"/>
    </location>
</feature>
<feature type="transmembrane region" description="Helical" evidence="1">
    <location>
        <begin position="81"/>
        <end position="105"/>
    </location>
</feature>
<keyword evidence="1" id="KW-0812">Transmembrane</keyword>
<comment type="caution">
    <text evidence="2">The sequence shown here is derived from an EMBL/GenBank/DDBJ whole genome shotgun (WGS) entry which is preliminary data.</text>
</comment>
<protein>
    <submittedName>
        <fullName evidence="2">Uncharacterized protein</fullName>
    </submittedName>
</protein>
<dbReference type="EMBL" id="JAUIQD010000001">
    <property type="protein sequence ID" value="KAK3362453.1"/>
    <property type="molecule type" value="Genomic_DNA"/>
</dbReference>
<gene>
    <name evidence="2" type="ORF">B0T25DRAFT_6954</name>
</gene>
<accession>A0AAJ0HTH3</accession>
<dbReference type="AlphaFoldDB" id="A0AAJ0HTH3"/>
<evidence type="ECO:0000313" key="2">
    <source>
        <dbReference type="EMBL" id="KAK3362453.1"/>
    </source>
</evidence>
<keyword evidence="1" id="KW-1133">Transmembrane helix</keyword>
<name>A0AAJ0HTH3_9PEZI</name>
<dbReference type="Proteomes" id="UP001275084">
    <property type="component" value="Unassembled WGS sequence"/>
</dbReference>
<reference evidence="2" key="1">
    <citation type="journal article" date="2023" name="Mol. Phylogenet. Evol.">
        <title>Genome-scale phylogeny and comparative genomics of the fungal order Sordariales.</title>
        <authorList>
            <person name="Hensen N."/>
            <person name="Bonometti L."/>
            <person name="Westerberg I."/>
            <person name="Brannstrom I.O."/>
            <person name="Guillou S."/>
            <person name="Cros-Aarteil S."/>
            <person name="Calhoun S."/>
            <person name="Haridas S."/>
            <person name="Kuo A."/>
            <person name="Mondo S."/>
            <person name="Pangilinan J."/>
            <person name="Riley R."/>
            <person name="LaButti K."/>
            <person name="Andreopoulos B."/>
            <person name="Lipzen A."/>
            <person name="Chen C."/>
            <person name="Yan M."/>
            <person name="Daum C."/>
            <person name="Ng V."/>
            <person name="Clum A."/>
            <person name="Steindorff A."/>
            <person name="Ohm R.A."/>
            <person name="Martin F."/>
            <person name="Silar P."/>
            <person name="Natvig D.O."/>
            <person name="Lalanne C."/>
            <person name="Gautier V."/>
            <person name="Ament-Velasquez S.L."/>
            <person name="Kruys A."/>
            <person name="Hutchinson M.I."/>
            <person name="Powell A.J."/>
            <person name="Barry K."/>
            <person name="Miller A.N."/>
            <person name="Grigoriev I.V."/>
            <person name="Debuchy R."/>
            <person name="Gladieux P."/>
            <person name="Hiltunen Thoren M."/>
            <person name="Johannesson H."/>
        </authorList>
    </citation>
    <scope>NUCLEOTIDE SEQUENCE</scope>
    <source>
        <strain evidence="2">CBS 955.72</strain>
    </source>
</reference>